<proteinExistence type="predicted"/>
<keyword evidence="3" id="KW-1185">Reference proteome</keyword>
<protein>
    <submittedName>
        <fullName evidence="2">Uncharacterized protein</fullName>
    </submittedName>
</protein>
<dbReference type="Proteomes" id="UP001152795">
    <property type="component" value="Unassembled WGS sequence"/>
</dbReference>
<accession>A0A7D9LWV1</accession>
<comment type="caution">
    <text evidence="2">The sequence shown here is derived from an EMBL/GenBank/DDBJ whole genome shotgun (WGS) entry which is preliminary data.</text>
</comment>
<evidence type="ECO:0000256" key="1">
    <source>
        <dbReference type="SAM" id="MobiDB-lite"/>
    </source>
</evidence>
<gene>
    <name evidence="2" type="ORF">PACLA_8A037718</name>
</gene>
<dbReference type="AlphaFoldDB" id="A0A7D9LWV1"/>
<dbReference type="EMBL" id="CACRXK020027111">
    <property type="protein sequence ID" value="CAB4040684.1"/>
    <property type="molecule type" value="Genomic_DNA"/>
</dbReference>
<feature type="region of interest" description="Disordered" evidence="1">
    <location>
        <begin position="60"/>
        <end position="100"/>
    </location>
</feature>
<name>A0A7D9LWV1_PARCT</name>
<reference evidence="2" key="1">
    <citation type="submission" date="2020-04" db="EMBL/GenBank/DDBJ databases">
        <authorList>
            <person name="Alioto T."/>
            <person name="Alioto T."/>
            <person name="Gomez Garrido J."/>
        </authorList>
    </citation>
    <scope>NUCLEOTIDE SEQUENCE</scope>
    <source>
        <strain evidence="2">A484AB</strain>
    </source>
</reference>
<organism evidence="2 3">
    <name type="scientific">Paramuricea clavata</name>
    <name type="common">Red gorgonian</name>
    <name type="synonym">Violescent sea-whip</name>
    <dbReference type="NCBI Taxonomy" id="317549"/>
    <lineage>
        <taxon>Eukaryota</taxon>
        <taxon>Metazoa</taxon>
        <taxon>Cnidaria</taxon>
        <taxon>Anthozoa</taxon>
        <taxon>Octocorallia</taxon>
        <taxon>Malacalcyonacea</taxon>
        <taxon>Plexauridae</taxon>
        <taxon>Paramuricea</taxon>
    </lineage>
</organism>
<sequence length="113" mass="13007">MELYTDNLEPKKWASNEINFVQEMTTHVESMLTESNNIAHDIEYVSNQLAKRFDVASVNENEKKRKAKRVKEQKSKTKKKRSIVEKSKVGCPNTMSDMSGDDDIVIDILDDNL</sequence>
<evidence type="ECO:0000313" key="3">
    <source>
        <dbReference type="Proteomes" id="UP001152795"/>
    </source>
</evidence>
<evidence type="ECO:0000313" key="2">
    <source>
        <dbReference type="EMBL" id="CAB4040684.1"/>
    </source>
</evidence>